<gene>
    <name evidence="1" type="ORF">BQ8482_290064</name>
</gene>
<accession>A0A2P9AMT4</accession>
<evidence type="ECO:0000313" key="2">
    <source>
        <dbReference type="Proteomes" id="UP000245698"/>
    </source>
</evidence>
<sequence length="60" mass="6380">MHGANSRRCWPKLHLALDADSGETIAHTLTDQDTGDASPVGPLLDQIDGPIRQFTVDGAP</sequence>
<dbReference type="EMBL" id="FUIG01000036">
    <property type="protein sequence ID" value="SJM32469.1"/>
    <property type="molecule type" value="Genomic_DNA"/>
</dbReference>
<evidence type="ECO:0000313" key="1">
    <source>
        <dbReference type="EMBL" id="SJM32469.1"/>
    </source>
</evidence>
<dbReference type="Proteomes" id="UP000245698">
    <property type="component" value="Unassembled WGS sequence"/>
</dbReference>
<name>A0A2P9AMT4_9HYPH</name>
<protein>
    <submittedName>
        <fullName evidence="1">Transposase</fullName>
    </submittedName>
</protein>
<proteinExistence type="predicted"/>
<reference evidence="2" key="1">
    <citation type="submission" date="2016-12" db="EMBL/GenBank/DDBJ databases">
        <authorList>
            <person name="Brunel B."/>
        </authorList>
    </citation>
    <scope>NUCLEOTIDE SEQUENCE [LARGE SCALE GENOMIC DNA]</scope>
</reference>
<dbReference type="AlphaFoldDB" id="A0A2P9AMT4"/>
<keyword evidence="2" id="KW-1185">Reference proteome</keyword>
<organism evidence="1 2">
    <name type="scientific">Mesorhizobium delmotii</name>
    <dbReference type="NCBI Taxonomy" id="1631247"/>
    <lineage>
        <taxon>Bacteria</taxon>
        <taxon>Pseudomonadati</taxon>
        <taxon>Pseudomonadota</taxon>
        <taxon>Alphaproteobacteria</taxon>
        <taxon>Hyphomicrobiales</taxon>
        <taxon>Phyllobacteriaceae</taxon>
        <taxon>Mesorhizobium</taxon>
    </lineage>
</organism>